<dbReference type="OrthoDB" id="15954at2759"/>
<gene>
    <name evidence="1" type="ORF">HICCMSTLAB_LOCUS14076</name>
</gene>
<accession>A0A8J2HUN4</accession>
<feature type="non-terminal residue" evidence="1">
    <location>
        <position position="1"/>
    </location>
</feature>
<dbReference type="GO" id="GO:0016874">
    <property type="term" value="F:ligase activity"/>
    <property type="evidence" value="ECO:0007669"/>
    <property type="project" value="UniProtKB-KW"/>
</dbReference>
<keyword evidence="2" id="KW-1185">Reference proteome</keyword>
<evidence type="ECO:0000313" key="1">
    <source>
        <dbReference type="EMBL" id="CAG5110164.1"/>
    </source>
</evidence>
<dbReference type="InterPro" id="IPR014729">
    <property type="entry name" value="Rossmann-like_a/b/a_fold"/>
</dbReference>
<sequence>YSEEDAVFCVNNGIDFIKLQRLTLEEFQQKRQLSMKKAQEWKIGGYELFHYQLQDQQPVTSPKKLTSDKEIPNLRQAVNWLKISCPKCGAKTFREADTMDTFVDSS</sequence>
<dbReference type="Gene3D" id="3.40.50.620">
    <property type="entry name" value="HUPs"/>
    <property type="match status" value="1"/>
</dbReference>
<evidence type="ECO:0000313" key="2">
    <source>
        <dbReference type="Proteomes" id="UP000786811"/>
    </source>
</evidence>
<proteinExistence type="predicted"/>
<dbReference type="AlphaFoldDB" id="A0A8J2HUN4"/>
<protein>
    <submittedName>
        <fullName evidence="1">Similar to leuS: Leucine--tRNA ligase (Nitrobacter hamburgensis (Strain DSM 10229 / NCIMB 13809 / X14))</fullName>
    </submittedName>
</protein>
<name>A0A8J2HUN4_COTCN</name>
<organism evidence="1 2">
    <name type="scientific">Cotesia congregata</name>
    <name type="common">Parasitoid wasp</name>
    <name type="synonym">Apanteles congregatus</name>
    <dbReference type="NCBI Taxonomy" id="51543"/>
    <lineage>
        <taxon>Eukaryota</taxon>
        <taxon>Metazoa</taxon>
        <taxon>Ecdysozoa</taxon>
        <taxon>Arthropoda</taxon>
        <taxon>Hexapoda</taxon>
        <taxon>Insecta</taxon>
        <taxon>Pterygota</taxon>
        <taxon>Neoptera</taxon>
        <taxon>Endopterygota</taxon>
        <taxon>Hymenoptera</taxon>
        <taxon>Apocrita</taxon>
        <taxon>Ichneumonoidea</taxon>
        <taxon>Braconidae</taxon>
        <taxon>Microgastrinae</taxon>
        <taxon>Cotesia</taxon>
    </lineage>
</organism>
<keyword evidence="1" id="KW-0436">Ligase</keyword>
<dbReference type="EMBL" id="CAJNRD030001680">
    <property type="protein sequence ID" value="CAG5110164.1"/>
    <property type="molecule type" value="Genomic_DNA"/>
</dbReference>
<dbReference type="Proteomes" id="UP000786811">
    <property type="component" value="Unassembled WGS sequence"/>
</dbReference>
<reference evidence="1" key="1">
    <citation type="submission" date="2021-04" db="EMBL/GenBank/DDBJ databases">
        <authorList>
            <person name="Chebbi M.A.C M."/>
        </authorList>
    </citation>
    <scope>NUCLEOTIDE SEQUENCE</scope>
</reference>
<comment type="caution">
    <text evidence="1">The sequence shown here is derived from an EMBL/GenBank/DDBJ whole genome shotgun (WGS) entry which is preliminary data.</text>
</comment>